<feature type="compositionally biased region" description="Low complexity" evidence="1">
    <location>
        <begin position="553"/>
        <end position="571"/>
    </location>
</feature>
<dbReference type="EMBL" id="CP144059">
    <property type="protein sequence ID" value="WWD20634.1"/>
    <property type="molecule type" value="Genomic_DNA"/>
</dbReference>
<gene>
    <name evidence="2" type="ORF">CI109_105110</name>
</gene>
<evidence type="ECO:0000313" key="2">
    <source>
        <dbReference type="EMBL" id="WWD20634.1"/>
    </source>
</evidence>
<feature type="compositionally biased region" description="Acidic residues" evidence="1">
    <location>
        <begin position="320"/>
        <end position="330"/>
    </location>
</feature>
<feature type="compositionally biased region" description="Polar residues" evidence="1">
    <location>
        <begin position="122"/>
        <end position="138"/>
    </location>
</feature>
<dbReference type="GeneID" id="43587249"/>
<dbReference type="AlphaFoldDB" id="A0A5M6C3A6"/>
<feature type="compositionally biased region" description="Low complexity" evidence="1">
    <location>
        <begin position="198"/>
        <end position="213"/>
    </location>
</feature>
<feature type="region of interest" description="Disordered" evidence="1">
    <location>
        <begin position="111"/>
        <end position="730"/>
    </location>
</feature>
<feature type="compositionally biased region" description="Low complexity" evidence="1">
    <location>
        <begin position="614"/>
        <end position="625"/>
    </location>
</feature>
<dbReference type="OrthoDB" id="2565126at2759"/>
<dbReference type="Proteomes" id="UP000322225">
    <property type="component" value="Chromosome 9"/>
</dbReference>
<feature type="compositionally biased region" description="Acidic residues" evidence="1">
    <location>
        <begin position="705"/>
        <end position="720"/>
    </location>
</feature>
<feature type="compositionally biased region" description="Basic residues" evidence="1">
    <location>
        <begin position="536"/>
        <end position="550"/>
    </location>
</feature>
<sequence>MLNALAVFATSTRLTVAAEPTLILIAVIARRREAAELARVLELSTQEARTISHLSPHYLSSSSEDKSSGAATQDSKDMELRPYQPYPVPTMYQHPVQGTTMAHHLGAGVGTVRPEDIMRPPTINSRTGTESVHATSSGSGKGPSYITDISSFPPTALPVPSAVVPPTNTSSNSTSHTPSSSSNLPPSSFSHRKPPTSSNPIPSPAYSSPIPSADIMRLRTSASGNDRSHISSTEVSSNRPLFSPPDRTPLSTNGGPASEPRVTAPVKTYGKNASSSRLTPSPQKPLAPSRVVLSSSPMSEGRAPALRSPSKKTRPIVLSDSEEEEEEEQIEAMTPRSRLAVVVPFSKPASARSEVPNSTLLRHTSPDPLDNLTGQRPSPIKPAPASSATTGNGDISSSSKRASSRISEKQAKEAAEKEERRRKRREEKEKQRLAEERKRIAAEKKERASASASATETQSRRKRKETTPPPAPIVEEDAAEDSIVEIDPPIPKSTETNVKKRKSEVAELPDPDDEDGDFDPRQMEVEVQGKGQAKAKEKKTKKSPAKRGKKSVVEVQEVVKQPEEIVAPVEVNQEEVAEEPVQEEEAEAEAPAKSPSPPPAPAKSESPKRPPLRPTSSNTSTPNSSVYRDSPGPMKPDGTRDTPGGIKWKAPRNDLTTVLAKFGGTKRTGMSKRLRIQPLHQKIGTPVKALPPPPKKPEKKKKGEESDEDDDEEDEEESDGEGGVRKKVKVKKGKGLEWFMVED</sequence>
<feature type="compositionally biased region" description="Acidic residues" evidence="1">
    <location>
        <begin position="507"/>
        <end position="517"/>
    </location>
</feature>
<organism evidence="2 3">
    <name type="scientific">Kwoniella shandongensis</name>
    <dbReference type="NCBI Taxonomy" id="1734106"/>
    <lineage>
        <taxon>Eukaryota</taxon>
        <taxon>Fungi</taxon>
        <taxon>Dikarya</taxon>
        <taxon>Basidiomycota</taxon>
        <taxon>Agaricomycotina</taxon>
        <taxon>Tremellomycetes</taxon>
        <taxon>Tremellales</taxon>
        <taxon>Cryptococcaceae</taxon>
        <taxon>Kwoniella</taxon>
    </lineage>
</organism>
<accession>A0A5M6C3A6</accession>
<dbReference type="KEGG" id="ksn:43587249"/>
<feature type="compositionally biased region" description="Acidic residues" evidence="1">
    <location>
        <begin position="572"/>
        <end position="588"/>
    </location>
</feature>
<protein>
    <submittedName>
        <fullName evidence="2">Uncharacterized protein</fullName>
    </submittedName>
</protein>
<feature type="compositionally biased region" description="Low complexity" evidence="1">
    <location>
        <begin position="165"/>
        <end position="189"/>
    </location>
</feature>
<feature type="compositionally biased region" description="Polar residues" evidence="1">
    <location>
        <begin position="271"/>
        <end position="281"/>
    </location>
</feature>
<feature type="compositionally biased region" description="Basic and acidic residues" evidence="1">
    <location>
        <begin position="426"/>
        <end position="448"/>
    </location>
</feature>
<reference evidence="2" key="2">
    <citation type="submission" date="2024-01" db="EMBL/GenBank/DDBJ databases">
        <title>Comparative genomics of Cryptococcus and Kwoniella reveals pathogenesis evolution and contrasting modes of karyotype evolution via chromosome fusion or intercentromeric recombination.</title>
        <authorList>
            <person name="Coelho M.A."/>
            <person name="David-Palma M."/>
            <person name="Shea T."/>
            <person name="Bowers K."/>
            <person name="McGinley-Smith S."/>
            <person name="Mohammad A.W."/>
            <person name="Gnirke A."/>
            <person name="Yurkov A.M."/>
            <person name="Nowrousian M."/>
            <person name="Sun S."/>
            <person name="Cuomo C.A."/>
            <person name="Heitman J."/>
        </authorList>
    </citation>
    <scope>NUCLEOTIDE SEQUENCE</scope>
    <source>
        <strain evidence="2">CBS 12478</strain>
    </source>
</reference>
<reference evidence="2" key="1">
    <citation type="submission" date="2017-08" db="EMBL/GenBank/DDBJ databases">
        <authorList>
            <person name="Cuomo C."/>
            <person name="Billmyre B."/>
            <person name="Heitman J."/>
        </authorList>
    </citation>
    <scope>NUCLEOTIDE SEQUENCE</scope>
    <source>
        <strain evidence="2">CBS 12478</strain>
    </source>
</reference>
<feature type="compositionally biased region" description="Polar residues" evidence="1">
    <location>
        <begin position="220"/>
        <end position="240"/>
    </location>
</feature>
<feature type="region of interest" description="Disordered" evidence="1">
    <location>
        <begin position="55"/>
        <end position="86"/>
    </location>
</feature>
<dbReference type="RefSeq" id="XP_031862452.1">
    <property type="nucleotide sequence ID" value="XM_032003130.1"/>
</dbReference>
<name>A0A5M6C3A6_9TREE</name>
<feature type="compositionally biased region" description="Basic and acidic residues" evidence="1">
    <location>
        <begin position="406"/>
        <end position="419"/>
    </location>
</feature>
<feature type="compositionally biased region" description="Acidic residues" evidence="1">
    <location>
        <begin position="474"/>
        <end position="484"/>
    </location>
</feature>
<evidence type="ECO:0000313" key="3">
    <source>
        <dbReference type="Proteomes" id="UP000322225"/>
    </source>
</evidence>
<keyword evidence="3" id="KW-1185">Reference proteome</keyword>
<proteinExistence type="predicted"/>
<feature type="compositionally biased region" description="Low complexity" evidence="1">
    <location>
        <begin position="395"/>
        <end position="405"/>
    </location>
</feature>
<evidence type="ECO:0000256" key="1">
    <source>
        <dbReference type="SAM" id="MobiDB-lite"/>
    </source>
</evidence>